<feature type="domain" description="ABC transmembrane type-1" evidence="11">
    <location>
        <begin position="1"/>
        <end position="194"/>
    </location>
</feature>
<gene>
    <name evidence="12" type="primary">ABCC2</name>
    <name evidence="12" type="ORF">SPIL2461_LOCUS549</name>
</gene>
<keyword evidence="13" id="KW-1185">Reference proteome</keyword>
<dbReference type="PANTHER" id="PTHR24223">
    <property type="entry name" value="ATP-BINDING CASSETTE SUB-FAMILY C"/>
    <property type="match status" value="1"/>
</dbReference>
<evidence type="ECO:0000259" key="11">
    <source>
        <dbReference type="PROSITE" id="PS50929"/>
    </source>
</evidence>
<dbReference type="OrthoDB" id="4865934at2759"/>
<sequence length="465" mass="50702">MWAALVGNIFKKVASIDSGTFSADFSEGQVISMIGQDASIFPYMGPFLCIFLAMPCNVVLPSIILTYYLREAFLVGLASCVLVSVLSSWAAAAYKRKVKSKLTVADSRLVLVNETLQGARSIKYCAWEGALEARIKRVRDEEVRLLSWIHLCYALQQGAMAALPLIGIATSLLTHAALGRSLEADIVAMTVAYFDPLTFGFMLWPNCKMQVQMMSAGVTRIERFLLVEEMEEASQPVPEEVEKGIYLDRASFSWNGDKLHLQDVSLTVGSGQLLMVVGPVASGKSTLVSGIFGLVHQVEEGGSCQLKGQPAYVPQNPQVLNASVRENILFGLPFLEERYEEAISACCLDQDLDQFVEGDATEIGEKGITISGGQRARIALARAYYSNADVVVLDDPLSAMDAHIGARVFSACVLALRAQGKAILMTTNQLQLCSSAETRFCKCTSFCYFRAGLVCRNPLACHPQR</sequence>
<keyword evidence="4 9" id="KW-0812">Transmembrane</keyword>
<name>A0A812ISC4_SYMPI</name>
<dbReference type="PROSITE" id="PS50929">
    <property type="entry name" value="ABC_TM1F"/>
    <property type="match status" value="1"/>
</dbReference>
<dbReference type="GO" id="GO:0016887">
    <property type="term" value="F:ATP hydrolysis activity"/>
    <property type="evidence" value="ECO:0007669"/>
    <property type="project" value="InterPro"/>
</dbReference>
<feature type="domain" description="ABC transporter" evidence="10">
    <location>
        <begin position="245"/>
        <end position="454"/>
    </location>
</feature>
<proteinExistence type="inferred from homology"/>
<keyword evidence="3" id="KW-0813">Transport</keyword>
<dbReference type="InterPro" id="IPR017871">
    <property type="entry name" value="ABC_transporter-like_CS"/>
</dbReference>
<evidence type="ECO:0000256" key="9">
    <source>
        <dbReference type="SAM" id="Phobius"/>
    </source>
</evidence>
<keyword evidence="5" id="KW-0547">Nucleotide-binding</keyword>
<dbReference type="GO" id="GO:0016020">
    <property type="term" value="C:membrane"/>
    <property type="evidence" value="ECO:0007669"/>
    <property type="project" value="UniProtKB-SubCell"/>
</dbReference>
<comment type="similarity">
    <text evidence="2">Belongs to the ABC transporter superfamily. ABCC family. Conjugate transporter (TC 3.A.1.208) subfamily.</text>
</comment>
<keyword evidence="7 9" id="KW-1133">Transmembrane helix</keyword>
<evidence type="ECO:0000256" key="2">
    <source>
        <dbReference type="ARBA" id="ARBA00009726"/>
    </source>
</evidence>
<accession>A0A812ISC4</accession>
<feature type="transmembrane region" description="Helical" evidence="9">
    <location>
        <begin position="43"/>
        <end position="67"/>
    </location>
</feature>
<dbReference type="AlphaFoldDB" id="A0A812ISC4"/>
<dbReference type="InterPro" id="IPR027417">
    <property type="entry name" value="P-loop_NTPase"/>
</dbReference>
<evidence type="ECO:0000313" key="13">
    <source>
        <dbReference type="Proteomes" id="UP000649617"/>
    </source>
</evidence>
<dbReference type="InterPro" id="IPR050173">
    <property type="entry name" value="ABC_transporter_C-like"/>
</dbReference>
<dbReference type="PROSITE" id="PS50893">
    <property type="entry name" value="ABC_TRANSPORTER_2"/>
    <property type="match status" value="1"/>
</dbReference>
<dbReference type="CDD" id="cd03250">
    <property type="entry name" value="ABCC_MRP_domain1"/>
    <property type="match status" value="1"/>
</dbReference>
<keyword evidence="6" id="KW-0067">ATP-binding</keyword>
<dbReference type="InterPro" id="IPR003593">
    <property type="entry name" value="AAA+_ATPase"/>
</dbReference>
<dbReference type="SUPFAM" id="SSF90123">
    <property type="entry name" value="ABC transporter transmembrane region"/>
    <property type="match status" value="1"/>
</dbReference>
<dbReference type="GO" id="GO:0140359">
    <property type="term" value="F:ABC-type transporter activity"/>
    <property type="evidence" value="ECO:0007669"/>
    <property type="project" value="InterPro"/>
</dbReference>
<evidence type="ECO:0000256" key="8">
    <source>
        <dbReference type="ARBA" id="ARBA00023136"/>
    </source>
</evidence>
<dbReference type="Pfam" id="PF00005">
    <property type="entry name" value="ABC_tran"/>
    <property type="match status" value="1"/>
</dbReference>
<evidence type="ECO:0000256" key="1">
    <source>
        <dbReference type="ARBA" id="ARBA00004141"/>
    </source>
</evidence>
<feature type="transmembrane region" description="Helical" evidence="9">
    <location>
        <begin position="73"/>
        <end position="94"/>
    </location>
</feature>
<dbReference type="GO" id="GO:0005524">
    <property type="term" value="F:ATP binding"/>
    <property type="evidence" value="ECO:0007669"/>
    <property type="project" value="UniProtKB-KW"/>
</dbReference>
<comment type="caution">
    <text evidence="12">The sequence shown here is derived from an EMBL/GenBank/DDBJ whole genome shotgun (WGS) entry which is preliminary data.</text>
</comment>
<evidence type="ECO:0000259" key="10">
    <source>
        <dbReference type="PROSITE" id="PS50893"/>
    </source>
</evidence>
<dbReference type="EMBL" id="CAJNIZ010000437">
    <property type="protein sequence ID" value="CAE7161996.1"/>
    <property type="molecule type" value="Genomic_DNA"/>
</dbReference>
<evidence type="ECO:0000256" key="7">
    <source>
        <dbReference type="ARBA" id="ARBA00022989"/>
    </source>
</evidence>
<dbReference type="PROSITE" id="PS00211">
    <property type="entry name" value="ABC_TRANSPORTER_1"/>
    <property type="match status" value="1"/>
</dbReference>
<protein>
    <submittedName>
        <fullName evidence="12">ABCC2 protein</fullName>
    </submittedName>
</protein>
<dbReference type="SUPFAM" id="SSF52540">
    <property type="entry name" value="P-loop containing nucleoside triphosphate hydrolases"/>
    <property type="match status" value="1"/>
</dbReference>
<reference evidence="12" key="1">
    <citation type="submission" date="2021-02" db="EMBL/GenBank/DDBJ databases">
        <authorList>
            <person name="Dougan E. K."/>
            <person name="Rhodes N."/>
            <person name="Thang M."/>
            <person name="Chan C."/>
        </authorList>
    </citation>
    <scope>NUCLEOTIDE SEQUENCE</scope>
</reference>
<dbReference type="Pfam" id="PF00664">
    <property type="entry name" value="ABC_membrane"/>
    <property type="match status" value="1"/>
</dbReference>
<dbReference type="InterPro" id="IPR036640">
    <property type="entry name" value="ABC1_TM_sf"/>
</dbReference>
<dbReference type="InterPro" id="IPR003439">
    <property type="entry name" value="ABC_transporter-like_ATP-bd"/>
</dbReference>
<evidence type="ECO:0000256" key="3">
    <source>
        <dbReference type="ARBA" id="ARBA00022448"/>
    </source>
</evidence>
<evidence type="ECO:0000256" key="4">
    <source>
        <dbReference type="ARBA" id="ARBA00022692"/>
    </source>
</evidence>
<evidence type="ECO:0000256" key="5">
    <source>
        <dbReference type="ARBA" id="ARBA00022741"/>
    </source>
</evidence>
<dbReference type="Proteomes" id="UP000649617">
    <property type="component" value="Unassembled WGS sequence"/>
</dbReference>
<dbReference type="InterPro" id="IPR011527">
    <property type="entry name" value="ABC1_TM_dom"/>
</dbReference>
<dbReference type="SMART" id="SM00382">
    <property type="entry name" value="AAA"/>
    <property type="match status" value="1"/>
</dbReference>
<keyword evidence="8 9" id="KW-0472">Membrane</keyword>
<dbReference type="PANTHER" id="PTHR24223:SF456">
    <property type="entry name" value="MULTIDRUG RESISTANCE-ASSOCIATED PROTEIN LETHAL(2)03659"/>
    <property type="match status" value="1"/>
</dbReference>
<comment type="subcellular location">
    <subcellularLocation>
        <location evidence="1">Membrane</location>
        <topology evidence="1">Multi-pass membrane protein</topology>
    </subcellularLocation>
</comment>
<evidence type="ECO:0000256" key="6">
    <source>
        <dbReference type="ARBA" id="ARBA00022840"/>
    </source>
</evidence>
<dbReference type="Gene3D" id="3.40.50.300">
    <property type="entry name" value="P-loop containing nucleotide triphosphate hydrolases"/>
    <property type="match status" value="1"/>
</dbReference>
<evidence type="ECO:0000313" key="12">
    <source>
        <dbReference type="EMBL" id="CAE7161996.1"/>
    </source>
</evidence>
<organism evidence="12 13">
    <name type="scientific">Symbiodinium pilosum</name>
    <name type="common">Dinoflagellate</name>
    <dbReference type="NCBI Taxonomy" id="2952"/>
    <lineage>
        <taxon>Eukaryota</taxon>
        <taxon>Sar</taxon>
        <taxon>Alveolata</taxon>
        <taxon>Dinophyceae</taxon>
        <taxon>Suessiales</taxon>
        <taxon>Symbiodiniaceae</taxon>
        <taxon>Symbiodinium</taxon>
    </lineage>
</organism>
<dbReference type="Gene3D" id="1.20.1560.10">
    <property type="entry name" value="ABC transporter type 1, transmembrane domain"/>
    <property type="match status" value="1"/>
</dbReference>